<evidence type="ECO:0000313" key="2">
    <source>
        <dbReference type="EMBL" id="EFA07338.1"/>
    </source>
</evidence>
<accession>D6WTV6</accession>
<dbReference type="eggNOG" id="ENOG502RZQC">
    <property type="taxonomic scope" value="Eukaryota"/>
</dbReference>
<organism evidence="2 3">
    <name type="scientific">Tribolium castaneum</name>
    <name type="common">Red flour beetle</name>
    <dbReference type="NCBI Taxonomy" id="7070"/>
    <lineage>
        <taxon>Eukaryota</taxon>
        <taxon>Metazoa</taxon>
        <taxon>Ecdysozoa</taxon>
        <taxon>Arthropoda</taxon>
        <taxon>Hexapoda</taxon>
        <taxon>Insecta</taxon>
        <taxon>Pterygota</taxon>
        <taxon>Neoptera</taxon>
        <taxon>Endopterygota</taxon>
        <taxon>Coleoptera</taxon>
        <taxon>Polyphaga</taxon>
        <taxon>Cucujiformia</taxon>
        <taxon>Tenebrionidae</taxon>
        <taxon>Tenebrionidae incertae sedis</taxon>
        <taxon>Tribolium</taxon>
    </lineage>
</organism>
<evidence type="ECO:0000256" key="1">
    <source>
        <dbReference type="ARBA" id="ARBA00029457"/>
    </source>
</evidence>
<dbReference type="STRING" id="7070.D6WTV6"/>
<name>D6WTV6_TRICA</name>
<gene>
    <name evidence="2" type="primary">AUGUSTUS-3.0.2_15934</name>
    <name evidence="2" type="ORF">TcasGA2_TC015934</name>
</gene>
<comment type="similarity">
    <text evidence="1">Belongs to the C19orf12 family.</text>
</comment>
<dbReference type="PANTHER" id="PTHR31493:SF1">
    <property type="entry name" value="PROTEIN C19ORF12"/>
    <property type="match status" value="1"/>
</dbReference>
<evidence type="ECO:0000313" key="3">
    <source>
        <dbReference type="Proteomes" id="UP000007266"/>
    </source>
</evidence>
<proteinExistence type="inferred from homology"/>
<dbReference type="AlphaFoldDB" id="D6WTV6"/>
<dbReference type="EMBL" id="KQ971352">
    <property type="protein sequence ID" value="EFA07338.1"/>
    <property type="molecule type" value="Genomic_DNA"/>
</dbReference>
<dbReference type="InterPro" id="IPR033369">
    <property type="entry name" value="C19orf12"/>
</dbReference>
<dbReference type="PANTHER" id="PTHR31493">
    <property type="entry name" value="NAZO FAMILY MEMBER"/>
    <property type="match status" value="1"/>
</dbReference>
<keyword evidence="3" id="KW-1185">Reference proteome</keyword>
<protein>
    <submittedName>
        <fullName evidence="2">Uncharacterized protein</fullName>
    </submittedName>
</protein>
<sequence length="140" mass="14885">MPLSQRDIIRVCEILAEQEQLECTVRHSLVGACYAFGGALLGGILGGPVGLGVGSAAGGALAAYKSQGKFKSAAYVIMFEMTERDRQRLADAVGEVIRSIDASDVITVVTLLNTNALLRNSALEVLKRFLTNDVGVKFVQ</sequence>
<reference evidence="2 3" key="1">
    <citation type="journal article" date="2008" name="Nature">
        <title>The genome of the model beetle and pest Tribolium castaneum.</title>
        <authorList>
            <consortium name="Tribolium Genome Sequencing Consortium"/>
            <person name="Richards S."/>
            <person name="Gibbs R.A."/>
            <person name="Weinstock G.M."/>
            <person name="Brown S.J."/>
            <person name="Denell R."/>
            <person name="Beeman R.W."/>
            <person name="Gibbs R."/>
            <person name="Beeman R.W."/>
            <person name="Brown S.J."/>
            <person name="Bucher G."/>
            <person name="Friedrich M."/>
            <person name="Grimmelikhuijzen C.J."/>
            <person name="Klingler M."/>
            <person name="Lorenzen M."/>
            <person name="Richards S."/>
            <person name="Roth S."/>
            <person name="Schroder R."/>
            <person name="Tautz D."/>
            <person name="Zdobnov E.M."/>
            <person name="Muzny D."/>
            <person name="Gibbs R.A."/>
            <person name="Weinstock G.M."/>
            <person name="Attaway T."/>
            <person name="Bell S."/>
            <person name="Buhay C.J."/>
            <person name="Chandrabose M.N."/>
            <person name="Chavez D."/>
            <person name="Clerk-Blankenburg K.P."/>
            <person name="Cree A."/>
            <person name="Dao M."/>
            <person name="Davis C."/>
            <person name="Chacko J."/>
            <person name="Dinh H."/>
            <person name="Dugan-Rocha S."/>
            <person name="Fowler G."/>
            <person name="Garner T.T."/>
            <person name="Garnes J."/>
            <person name="Gnirke A."/>
            <person name="Hawes A."/>
            <person name="Hernandez J."/>
            <person name="Hines S."/>
            <person name="Holder M."/>
            <person name="Hume J."/>
            <person name="Jhangiani S.N."/>
            <person name="Joshi V."/>
            <person name="Khan Z.M."/>
            <person name="Jackson L."/>
            <person name="Kovar C."/>
            <person name="Kowis A."/>
            <person name="Lee S."/>
            <person name="Lewis L.R."/>
            <person name="Margolis J."/>
            <person name="Morgan M."/>
            <person name="Nazareth L.V."/>
            <person name="Nguyen N."/>
            <person name="Okwuonu G."/>
            <person name="Parker D."/>
            <person name="Richards S."/>
            <person name="Ruiz S.J."/>
            <person name="Santibanez J."/>
            <person name="Savard J."/>
            <person name="Scherer S.E."/>
            <person name="Schneider B."/>
            <person name="Sodergren E."/>
            <person name="Tautz D."/>
            <person name="Vattahil S."/>
            <person name="Villasana D."/>
            <person name="White C.S."/>
            <person name="Wright R."/>
            <person name="Park Y."/>
            <person name="Beeman R.W."/>
            <person name="Lord J."/>
            <person name="Oppert B."/>
            <person name="Lorenzen M."/>
            <person name="Brown S."/>
            <person name="Wang L."/>
            <person name="Savard J."/>
            <person name="Tautz D."/>
            <person name="Richards S."/>
            <person name="Weinstock G."/>
            <person name="Gibbs R.A."/>
            <person name="Liu Y."/>
            <person name="Worley K."/>
            <person name="Weinstock G."/>
            <person name="Elsik C.G."/>
            <person name="Reese J.T."/>
            <person name="Elhaik E."/>
            <person name="Landan G."/>
            <person name="Graur D."/>
            <person name="Arensburger P."/>
            <person name="Atkinson P."/>
            <person name="Beeman R.W."/>
            <person name="Beidler J."/>
            <person name="Brown S.J."/>
            <person name="Demuth J.P."/>
            <person name="Drury D.W."/>
            <person name="Du Y.Z."/>
            <person name="Fujiwara H."/>
            <person name="Lorenzen M."/>
            <person name="Maselli V."/>
            <person name="Osanai M."/>
            <person name="Park Y."/>
            <person name="Robertson H.M."/>
            <person name="Tu Z."/>
            <person name="Wang J.J."/>
            <person name="Wang S."/>
            <person name="Richards S."/>
            <person name="Song H."/>
            <person name="Zhang L."/>
            <person name="Sodergren E."/>
            <person name="Werner D."/>
            <person name="Stanke M."/>
            <person name="Morgenstern B."/>
            <person name="Solovyev V."/>
            <person name="Kosarev P."/>
            <person name="Brown G."/>
            <person name="Chen H.C."/>
            <person name="Ermolaeva O."/>
            <person name="Hlavina W."/>
            <person name="Kapustin Y."/>
            <person name="Kiryutin B."/>
            <person name="Kitts P."/>
            <person name="Maglott D."/>
            <person name="Pruitt K."/>
            <person name="Sapojnikov V."/>
            <person name="Souvorov A."/>
            <person name="Mackey A.J."/>
            <person name="Waterhouse R.M."/>
            <person name="Wyder S."/>
            <person name="Zdobnov E.M."/>
            <person name="Zdobnov E.M."/>
            <person name="Wyder S."/>
            <person name="Kriventseva E.V."/>
            <person name="Kadowaki T."/>
            <person name="Bork P."/>
            <person name="Aranda M."/>
            <person name="Bao R."/>
            <person name="Beermann A."/>
            <person name="Berns N."/>
            <person name="Bolognesi R."/>
            <person name="Bonneton F."/>
            <person name="Bopp D."/>
            <person name="Brown S.J."/>
            <person name="Bucher G."/>
            <person name="Butts T."/>
            <person name="Chaumot A."/>
            <person name="Denell R.E."/>
            <person name="Ferrier D.E."/>
            <person name="Friedrich M."/>
            <person name="Gordon C.M."/>
            <person name="Jindra M."/>
            <person name="Klingler M."/>
            <person name="Lan Q."/>
            <person name="Lattorff H.M."/>
            <person name="Laudet V."/>
            <person name="von Levetsow C."/>
            <person name="Liu Z."/>
            <person name="Lutz R."/>
            <person name="Lynch J.A."/>
            <person name="da Fonseca R.N."/>
            <person name="Posnien N."/>
            <person name="Reuter R."/>
            <person name="Roth S."/>
            <person name="Savard J."/>
            <person name="Schinko J.B."/>
            <person name="Schmitt C."/>
            <person name="Schoppmeier M."/>
            <person name="Schroder R."/>
            <person name="Shippy T.D."/>
            <person name="Simonnet F."/>
            <person name="Marques-Souza H."/>
            <person name="Tautz D."/>
            <person name="Tomoyasu Y."/>
            <person name="Trauner J."/>
            <person name="Van der Zee M."/>
            <person name="Vervoort M."/>
            <person name="Wittkopp N."/>
            <person name="Wimmer E.A."/>
            <person name="Yang X."/>
            <person name="Jones A.K."/>
            <person name="Sattelle D.B."/>
            <person name="Ebert P.R."/>
            <person name="Nelson D."/>
            <person name="Scott J.G."/>
            <person name="Beeman R.W."/>
            <person name="Muthukrishnan S."/>
            <person name="Kramer K.J."/>
            <person name="Arakane Y."/>
            <person name="Beeman R.W."/>
            <person name="Zhu Q."/>
            <person name="Hogenkamp D."/>
            <person name="Dixit R."/>
            <person name="Oppert B."/>
            <person name="Jiang H."/>
            <person name="Zou Z."/>
            <person name="Marshall J."/>
            <person name="Elpidina E."/>
            <person name="Vinokurov K."/>
            <person name="Oppert C."/>
            <person name="Zou Z."/>
            <person name="Evans J."/>
            <person name="Lu Z."/>
            <person name="Zhao P."/>
            <person name="Sumathipala N."/>
            <person name="Altincicek B."/>
            <person name="Vilcinskas A."/>
            <person name="Williams M."/>
            <person name="Hultmark D."/>
            <person name="Hetru C."/>
            <person name="Jiang H."/>
            <person name="Grimmelikhuijzen C.J."/>
            <person name="Hauser F."/>
            <person name="Cazzamali G."/>
            <person name="Williamson M."/>
            <person name="Park Y."/>
            <person name="Li B."/>
            <person name="Tanaka Y."/>
            <person name="Predel R."/>
            <person name="Neupert S."/>
            <person name="Schachtner J."/>
            <person name="Verleyen P."/>
            <person name="Raible F."/>
            <person name="Bork P."/>
            <person name="Friedrich M."/>
            <person name="Walden K.K."/>
            <person name="Robertson H.M."/>
            <person name="Angeli S."/>
            <person name="Foret S."/>
            <person name="Bucher G."/>
            <person name="Schuetz S."/>
            <person name="Maleszka R."/>
            <person name="Wimmer E.A."/>
            <person name="Beeman R.W."/>
            <person name="Lorenzen M."/>
            <person name="Tomoyasu Y."/>
            <person name="Miller S.C."/>
            <person name="Grossmann D."/>
            <person name="Bucher G."/>
        </authorList>
    </citation>
    <scope>NUCLEOTIDE SEQUENCE [LARGE SCALE GENOMIC DNA]</scope>
    <source>
        <strain evidence="2 3">Georgia GA2</strain>
    </source>
</reference>
<dbReference type="HOGENOM" id="CLU_138025_1_0_1"/>
<dbReference type="PhylomeDB" id="D6WTV6"/>
<dbReference type="OrthoDB" id="5976774at2759"/>
<dbReference type="KEGG" id="tca:656312"/>
<dbReference type="Proteomes" id="UP000007266">
    <property type="component" value="Linkage group 7"/>
</dbReference>
<reference evidence="2 3" key="2">
    <citation type="journal article" date="2010" name="Nucleic Acids Res.">
        <title>BeetleBase in 2010: revisions to provide comprehensive genomic information for Tribolium castaneum.</title>
        <authorList>
            <person name="Kim H.S."/>
            <person name="Murphy T."/>
            <person name="Xia J."/>
            <person name="Caragea D."/>
            <person name="Park Y."/>
            <person name="Beeman R.W."/>
            <person name="Lorenzen M.D."/>
            <person name="Butcher S."/>
            <person name="Manak J.R."/>
            <person name="Brown S.J."/>
        </authorList>
    </citation>
    <scope>NUCLEOTIDE SEQUENCE [LARGE SCALE GENOMIC DNA]</scope>
    <source>
        <strain evidence="2 3">Georgia GA2</strain>
    </source>
</reference>
<dbReference type="Pfam" id="PF20721">
    <property type="entry name" value="C19orf12"/>
    <property type="match status" value="1"/>
</dbReference>
<dbReference type="FunCoup" id="D6WTV6">
    <property type="interactions" value="72"/>
</dbReference>
<dbReference type="InParanoid" id="D6WTV6"/>
<dbReference type="OMA" id="INTRELM"/>